<reference evidence="1 3" key="2">
    <citation type="journal article" date="2018" name="Plant J.">
        <title>The Physcomitrella patens chromosome-scale assembly reveals moss genome structure and evolution.</title>
        <authorList>
            <person name="Lang D."/>
            <person name="Ullrich K.K."/>
            <person name="Murat F."/>
            <person name="Fuchs J."/>
            <person name="Jenkins J."/>
            <person name="Haas F.B."/>
            <person name="Piednoel M."/>
            <person name="Gundlach H."/>
            <person name="Van Bel M."/>
            <person name="Meyberg R."/>
            <person name="Vives C."/>
            <person name="Morata J."/>
            <person name="Symeonidi A."/>
            <person name="Hiss M."/>
            <person name="Muchero W."/>
            <person name="Kamisugi Y."/>
            <person name="Saleh O."/>
            <person name="Blanc G."/>
            <person name="Decker E.L."/>
            <person name="van Gessel N."/>
            <person name="Grimwood J."/>
            <person name="Hayes R.D."/>
            <person name="Graham S.W."/>
            <person name="Gunter L.E."/>
            <person name="McDaniel S.F."/>
            <person name="Hoernstein S.N.W."/>
            <person name="Larsson A."/>
            <person name="Li F.W."/>
            <person name="Perroud P.F."/>
            <person name="Phillips J."/>
            <person name="Ranjan P."/>
            <person name="Rokshar D.S."/>
            <person name="Rothfels C.J."/>
            <person name="Schneider L."/>
            <person name="Shu S."/>
            <person name="Stevenson D.W."/>
            <person name="Thummler F."/>
            <person name="Tillich M."/>
            <person name="Villarreal Aguilar J.C."/>
            <person name="Widiez T."/>
            <person name="Wong G.K."/>
            <person name="Wymore A."/>
            <person name="Zhang Y."/>
            <person name="Zimmer A.D."/>
            <person name="Quatrano R.S."/>
            <person name="Mayer K.F.X."/>
            <person name="Goodstein D."/>
            <person name="Casacuberta J.M."/>
            <person name="Vandepoele K."/>
            <person name="Reski R."/>
            <person name="Cuming A.C."/>
            <person name="Tuskan G.A."/>
            <person name="Maumus F."/>
            <person name="Salse J."/>
            <person name="Schmutz J."/>
            <person name="Rensing S.A."/>
        </authorList>
    </citation>
    <scope>NUCLEOTIDE SEQUENCE [LARGE SCALE GENOMIC DNA]</scope>
    <source>
        <strain evidence="2 3">cv. Gransden 2004</strain>
    </source>
</reference>
<reference evidence="2" key="3">
    <citation type="submission" date="2020-12" db="UniProtKB">
        <authorList>
            <consortium name="EnsemblPlants"/>
        </authorList>
    </citation>
    <scope>IDENTIFICATION</scope>
</reference>
<dbReference type="EnsemblPlants" id="Pp3c13_15752V3.1">
    <property type="protein sequence ID" value="Pp3c13_15752V3.1"/>
    <property type="gene ID" value="Pp3c13_15752"/>
</dbReference>
<evidence type="ECO:0000313" key="2">
    <source>
        <dbReference type="EnsemblPlants" id="Pp3c13_15752V3.1"/>
    </source>
</evidence>
<dbReference type="EMBL" id="ABEU02000013">
    <property type="protein sequence ID" value="PNR42613.1"/>
    <property type="molecule type" value="Genomic_DNA"/>
</dbReference>
<dbReference type="AlphaFoldDB" id="A0A2K1JM43"/>
<dbReference type="Gramene" id="Pp3c13_15752V3.1">
    <property type="protein sequence ID" value="Pp3c13_15752V3.1"/>
    <property type="gene ID" value="Pp3c13_15752"/>
</dbReference>
<reference evidence="1 3" key="1">
    <citation type="journal article" date="2008" name="Science">
        <title>The Physcomitrella genome reveals evolutionary insights into the conquest of land by plants.</title>
        <authorList>
            <person name="Rensing S."/>
            <person name="Lang D."/>
            <person name="Zimmer A."/>
            <person name="Terry A."/>
            <person name="Salamov A."/>
            <person name="Shapiro H."/>
            <person name="Nishiyama T."/>
            <person name="Perroud P.-F."/>
            <person name="Lindquist E."/>
            <person name="Kamisugi Y."/>
            <person name="Tanahashi T."/>
            <person name="Sakakibara K."/>
            <person name="Fujita T."/>
            <person name="Oishi K."/>
            <person name="Shin-I T."/>
            <person name="Kuroki Y."/>
            <person name="Toyoda A."/>
            <person name="Suzuki Y."/>
            <person name="Hashimoto A."/>
            <person name="Yamaguchi K."/>
            <person name="Sugano A."/>
            <person name="Kohara Y."/>
            <person name="Fujiyama A."/>
            <person name="Anterola A."/>
            <person name="Aoki S."/>
            <person name="Ashton N."/>
            <person name="Barbazuk W.B."/>
            <person name="Barker E."/>
            <person name="Bennetzen J."/>
            <person name="Bezanilla M."/>
            <person name="Blankenship R."/>
            <person name="Cho S.H."/>
            <person name="Dutcher S."/>
            <person name="Estelle M."/>
            <person name="Fawcett J.A."/>
            <person name="Gundlach H."/>
            <person name="Hanada K."/>
            <person name="Heyl A."/>
            <person name="Hicks K.A."/>
            <person name="Hugh J."/>
            <person name="Lohr M."/>
            <person name="Mayer K."/>
            <person name="Melkozernov A."/>
            <person name="Murata T."/>
            <person name="Nelson D."/>
            <person name="Pils B."/>
            <person name="Prigge M."/>
            <person name="Reiss B."/>
            <person name="Renner T."/>
            <person name="Rombauts S."/>
            <person name="Rushton P."/>
            <person name="Sanderfoot A."/>
            <person name="Schween G."/>
            <person name="Shiu S.-H."/>
            <person name="Stueber K."/>
            <person name="Theodoulou F.L."/>
            <person name="Tu H."/>
            <person name="Van de Peer Y."/>
            <person name="Verrier P.J."/>
            <person name="Waters E."/>
            <person name="Wood A."/>
            <person name="Yang L."/>
            <person name="Cove D."/>
            <person name="Cuming A."/>
            <person name="Hasebe M."/>
            <person name="Lucas S."/>
            <person name="Mishler D.B."/>
            <person name="Reski R."/>
            <person name="Grigoriev I."/>
            <person name="Quatrano R.S."/>
            <person name="Boore J.L."/>
        </authorList>
    </citation>
    <scope>NUCLEOTIDE SEQUENCE [LARGE SCALE GENOMIC DNA]</scope>
    <source>
        <strain evidence="2 3">cv. Gransden 2004</strain>
    </source>
</reference>
<dbReference type="InParanoid" id="A0A2K1JM43"/>
<proteinExistence type="predicted"/>
<accession>A0A2K1JM43</accession>
<gene>
    <name evidence="1" type="ORF">PHYPA_017443</name>
</gene>
<sequence length="146" mass="17293">MEIIFEAKKVLQVVHGLKKPPVIDPLLTTKFYLILGMRKMRMLRKLTSCSTAVAMWTKLYSKKCFQSSKDIFQTIDSLEKRIFRYKSMIQSQGRNNIENDYAFFMQSTVVSLQPLNKKEQWQKDITYIKDLKARSKCYNCHDLGHW</sequence>
<evidence type="ECO:0000313" key="3">
    <source>
        <dbReference type="Proteomes" id="UP000006727"/>
    </source>
</evidence>
<evidence type="ECO:0000313" key="1">
    <source>
        <dbReference type="EMBL" id="PNR42613.1"/>
    </source>
</evidence>
<name>A0A2K1JM43_PHYPA</name>
<protein>
    <submittedName>
        <fullName evidence="1 2">Uncharacterized protein</fullName>
    </submittedName>
</protein>
<dbReference type="Proteomes" id="UP000006727">
    <property type="component" value="Chromosome 13"/>
</dbReference>
<keyword evidence="3" id="KW-1185">Reference proteome</keyword>
<organism evidence="1">
    <name type="scientific">Physcomitrium patens</name>
    <name type="common">Spreading-leaved earth moss</name>
    <name type="synonym">Physcomitrella patens</name>
    <dbReference type="NCBI Taxonomy" id="3218"/>
    <lineage>
        <taxon>Eukaryota</taxon>
        <taxon>Viridiplantae</taxon>
        <taxon>Streptophyta</taxon>
        <taxon>Embryophyta</taxon>
        <taxon>Bryophyta</taxon>
        <taxon>Bryophytina</taxon>
        <taxon>Bryopsida</taxon>
        <taxon>Funariidae</taxon>
        <taxon>Funariales</taxon>
        <taxon>Funariaceae</taxon>
        <taxon>Physcomitrium</taxon>
    </lineage>
</organism>